<evidence type="ECO:0000313" key="1">
    <source>
        <dbReference type="EMBL" id="RNA44746.1"/>
    </source>
</evidence>
<accession>A0A3M7T9I1</accession>
<comment type="caution">
    <text evidence="1">The sequence shown here is derived from an EMBL/GenBank/DDBJ whole genome shotgun (WGS) entry which is preliminary data.</text>
</comment>
<keyword evidence="2" id="KW-1185">Reference proteome</keyword>
<reference evidence="1 2" key="1">
    <citation type="journal article" date="2018" name="Sci. Rep.">
        <title>Genomic signatures of local adaptation to the degree of environmental predictability in rotifers.</title>
        <authorList>
            <person name="Franch-Gras L."/>
            <person name="Hahn C."/>
            <person name="Garcia-Roger E.M."/>
            <person name="Carmona M.J."/>
            <person name="Serra M."/>
            <person name="Gomez A."/>
        </authorList>
    </citation>
    <scope>NUCLEOTIDE SEQUENCE [LARGE SCALE GENOMIC DNA]</scope>
    <source>
        <strain evidence="1">HYR1</strain>
    </source>
</reference>
<organism evidence="1 2">
    <name type="scientific">Brachionus plicatilis</name>
    <name type="common">Marine rotifer</name>
    <name type="synonym">Brachionus muelleri</name>
    <dbReference type="NCBI Taxonomy" id="10195"/>
    <lineage>
        <taxon>Eukaryota</taxon>
        <taxon>Metazoa</taxon>
        <taxon>Spiralia</taxon>
        <taxon>Gnathifera</taxon>
        <taxon>Rotifera</taxon>
        <taxon>Eurotatoria</taxon>
        <taxon>Monogononta</taxon>
        <taxon>Pseudotrocha</taxon>
        <taxon>Ploima</taxon>
        <taxon>Brachionidae</taxon>
        <taxon>Brachionus</taxon>
    </lineage>
</organism>
<name>A0A3M7T9I1_BRAPC</name>
<sequence>MHKTLDGTLKSSLIKKLSIFYESLIHNLIVPFSRLYQKLKIFERKIFVTLLFFHPGLGPAYGIVMTASSPKKHVEPWNHKPSDILNLERENALTLVLPKLGEFRRTGWKRATSFQPPFEIFEEDPGQFGMELRKKSEHTSSPILALNPLIVFELIAFADNSFQTLTTLLNKK</sequence>
<proteinExistence type="predicted"/>
<dbReference type="EMBL" id="REGN01000060">
    <property type="protein sequence ID" value="RNA44746.1"/>
    <property type="molecule type" value="Genomic_DNA"/>
</dbReference>
<evidence type="ECO:0000313" key="2">
    <source>
        <dbReference type="Proteomes" id="UP000276133"/>
    </source>
</evidence>
<dbReference type="AlphaFoldDB" id="A0A3M7T9I1"/>
<protein>
    <submittedName>
        <fullName evidence="1">Uncharacterized protein</fullName>
    </submittedName>
</protein>
<gene>
    <name evidence="1" type="ORF">BpHYR1_048008</name>
</gene>
<dbReference type="Proteomes" id="UP000276133">
    <property type="component" value="Unassembled WGS sequence"/>
</dbReference>